<keyword evidence="2" id="KW-0882">Thioester bond</keyword>
<dbReference type="EnsemblMetazoa" id="MESCA005335-RA">
    <property type="protein sequence ID" value="MESCA005335-PA"/>
    <property type="gene ID" value="MESCA005335"/>
</dbReference>
<dbReference type="HOGENOM" id="CLU_941015_0_0_1"/>
<organism evidence="4 5">
    <name type="scientific">Megaselia scalaris</name>
    <name type="common">Humpbacked fly</name>
    <name type="synonym">Phora scalaris</name>
    <dbReference type="NCBI Taxonomy" id="36166"/>
    <lineage>
        <taxon>Eukaryota</taxon>
        <taxon>Metazoa</taxon>
        <taxon>Ecdysozoa</taxon>
        <taxon>Arthropoda</taxon>
        <taxon>Hexapoda</taxon>
        <taxon>Insecta</taxon>
        <taxon>Pterygota</taxon>
        <taxon>Neoptera</taxon>
        <taxon>Endopterygota</taxon>
        <taxon>Diptera</taxon>
        <taxon>Brachycera</taxon>
        <taxon>Muscomorpha</taxon>
        <taxon>Platypezoidea</taxon>
        <taxon>Phoridae</taxon>
        <taxon>Megaseliini</taxon>
        <taxon>Megaselia</taxon>
    </lineage>
</organism>
<dbReference type="EMBL" id="CAQQ02161512">
    <property type="status" value="NOT_ANNOTATED_CDS"/>
    <property type="molecule type" value="Genomic_DNA"/>
</dbReference>
<evidence type="ECO:0000313" key="4">
    <source>
        <dbReference type="EnsemblMetazoa" id="MESCA005335-PA"/>
    </source>
</evidence>
<accession>T1GP20</accession>
<dbReference type="PANTHER" id="PTHR11412:SF136">
    <property type="entry name" value="CD109 ANTIGEN"/>
    <property type="match status" value="1"/>
</dbReference>
<sequence length="296" mass="33601">MNVKVDIENLSQGGIKDIIVPPKGVKAAHFLFAPTKAEDILLKIQVLTVEGKKKITGLLRVRPEGVTKYVRSSVLMNLKEKFEQSETLIVDIPDSFVPQSESVEILGFADLMGMTIGTTFKLERQVIGCGEWNMADFNHNLLMMRYLSAVKKLGKFIEEITRTNLEDAYQRQLFYKHRDGSFSNFGIADNTGSTWLTATVAKSFYQAQKFTFIDPKLIEQALEYLASMQMESGEFKEMGPNHFPESDDSRLILSSYVILSFLENKKLPAKYHNTVNRGLQFIAERVQGSHEFTPWP</sequence>
<proteinExistence type="predicted"/>
<keyword evidence="1" id="KW-0732">Signal</keyword>
<keyword evidence="5" id="KW-1185">Reference proteome</keyword>
<evidence type="ECO:0000256" key="2">
    <source>
        <dbReference type="ARBA" id="ARBA00022966"/>
    </source>
</evidence>
<dbReference type="PANTHER" id="PTHR11412">
    <property type="entry name" value="MACROGLOBULIN / COMPLEMENT"/>
    <property type="match status" value="1"/>
</dbReference>
<name>T1GP20_MEGSC</name>
<dbReference type="STRING" id="36166.T1GP20"/>
<dbReference type="InterPro" id="IPR008930">
    <property type="entry name" value="Terpenoid_cyclase/PrenylTrfase"/>
</dbReference>
<evidence type="ECO:0000313" key="5">
    <source>
        <dbReference type="Proteomes" id="UP000015102"/>
    </source>
</evidence>
<dbReference type="GO" id="GO:0005615">
    <property type="term" value="C:extracellular space"/>
    <property type="evidence" value="ECO:0007669"/>
    <property type="project" value="InterPro"/>
</dbReference>
<evidence type="ECO:0000259" key="3">
    <source>
        <dbReference type="Pfam" id="PF07678"/>
    </source>
</evidence>
<dbReference type="AlphaFoldDB" id="T1GP20"/>
<dbReference type="Gene3D" id="1.50.10.20">
    <property type="match status" value="1"/>
</dbReference>
<feature type="domain" description="Alpha-macroglobulin-like TED" evidence="3">
    <location>
        <begin position="109"/>
        <end position="285"/>
    </location>
</feature>
<dbReference type="InterPro" id="IPR050473">
    <property type="entry name" value="A2M/Complement_sys"/>
</dbReference>
<reference evidence="4" key="2">
    <citation type="submission" date="2015-06" db="UniProtKB">
        <authorList>
            <consortium name="EnsemblMetazoa"/>
        </authorList>
    </citation>
    <scope>IDENTIFICATION</scope>
</reference>
<evidence type="ECO:0000256" key="1">
    <source>
        <dbReference type="ARBA" id="ARBA00022729"/>
    </source>
</evidence>
<dbReference type="InterPro" id="IPR011626">
    <property type="entry name" value="Alpha-macroglobulin_TED"/>
</dbReference>
<dbReference type="Pfam" id="PF07678">
    <property type="entry name" value="TED_complement"/>
    <property type="match status" value="1"/>
</dbReference>
<dbReference type="Proteomes" id="UP000015102">
    <property type="component" value="Unassembled WGS sequence"/>
</dbReference>
<reference evidence="5" key="1">
    <citation type="submission" date="2013-02" db="EMBL/GenBank/DDBJ databases">
        <authorList>
            <person name="Hughes D."/>
        </authorList>
    </citation>
    <scope>NUCLEOTIDE SEQUENCE</scope>
    <source>
        <strain>Durham</strain>
        <strain evidence="5">NC isolate 2 -- Noor lab</strain>
    </source>
</reference>
<dbReference type="SUPFAM" id="SSF48239">
    <property type="entry name" value="Terpenoid cyclases/Protein prenyltransferases"/>
    <property type="match status" value="1"/>
</dbReference>
<protein>
    <recommendedName>
        <fullName evidence="3">Alpha-macroglobulin-like TED domain-containing protein</fullName>
    </recommendedName>
</protein>